<sequence length="218" mass="25731">MPLVIMLEIILKTDNNFLKIGLCEIISQVFHEDDFVKGIGPCNYEIRHCNDTKIYIYDDVAIIATRTQGETLSNNENSFERNIFIRNNKSDNELNIVENLLLDATKKIDVFFHKDVCNFHNKENLHRKKFHKLSLREKITFVQTGQGLTNEQIAITLGCSEKSIYNYKKKLITKHHLRSKHHFYRVATCINQNPSLQRYSCWVIYNINFFSKRTHRYA</sequence>
<dbReference type="RefSeq" id="WP_092878997.1">
    <property type="nucleotide sequence ID" value="NZ_FOVC01000010.1"/>
</dbReference>
<dbReference type="Pfam" id="PF00196">
    <property type="entry name" value="GerE"/>
    <property type="match status" value="1"/>
</dbReference>
<keyword evidence="4" id="KW-1185">Reference proteome</keyword>
<dbReference type="STRING" id="1367852.SAMN05216516_110102"/>
<gene>
    <name evidence="3" type="ORF">SAMN05216516_110102</name>
</gene>
<dbReference type="AlphaFoldDB" id="A0A1I5A1H6"/>
<reference evidence="4" key="1">
    <citation type="submission" date="2016-10" db="EMBL/GenBank/DDBJ databases">
        <authorList>
            <person name="Varghese N."/>
            <person name="Submissions S."/>
        </authorList>
    </citation>
    <scope>NUCLEOTIDE SEQUENCE [LARGE SCALE GENOMIC DNA]</scope>
    <source>
        <strain evidence="4">N6PO6</strain>
    </source>
</reference>
<name>A0A1I5A1H6_9GAMM</name>
<dbReference type="InterPro" id="IPR036388">
    <property type="entry name" value="WH-like_DNA-bd_sf"/>
</dbReference>
<keyword evidence="1 3" id="KW-0238">DNA-binding</keyword>
<dbReference type="EMBL" id="FOVC01000010">
    <property type="protein sequence ID" value="SFN56332.1"/>
    <property type="molecule type" value="Genomic_DNA"/>
</dbReference>
<dbReference type="InterPro" id="IPR016032">
    <property type="entry name" value="Sig_transdc_resp-reg_C-effctor"/>
</dbReference>
<dbReference type="InterPro" id="IPR000792">
    <property type="entry name" value="Tscrpt_reg_LuxR_C"/>
</dbReference>
<protein>
    <submittedName>
        <fullName evidence="3">DNA-binding transcriptional regulator, CsgD family</fullName>
    </submittedName>
</protein>
<feature type="domain" description="HTH luxR-type" evidence="2">
    <location>
        <begin position="130"/>
        <end position="187"/>
    </location>
</feature>
<dbReference type="SUPFAM" id="SSF46894">
    <property type="entry name" value="C-terminal effector domain of the bipartite response regulators"/>
    <property type="match status" value="1"/>
</dbReference>
<proteinExistence type="predicted"/>
<dbReference type="GO" id="GO:0003677">
    <property type="term" value="F:DNA binding"/>
    <property type="evidence" value="ECO:0007669"/>
    <property type="project" value="UniProtKB-KW"/>
</dbReference>
<organism evidence="3 4">
    <name type="scientific">Izhakiella capsodis</name>
    <dbReference type="NCBI Taxonomy" id="1367852"/>
    <lineage>
        <taxon>Bacteria</taxon>
        <taxon>Pseudomonadati</taxon>
        <taxon>Pseudomonadota</taxon>
        <taxon>Gammaproteobacteria</taxon>
        <taxon>Enterobacterales</taxon>
        <taxon>Erwiniaceae</taxon>
        <taxon>Izhakiella</taxon>
    </lineage>
</organism>
<dbReference type="SMART" id="SM00421">
    <property type="entry name" value="HTH_LUXR"/>
    <property type="match status" value="1"/>
</dbReference>
<dbReference type="Gene3D" id="1.10.10.10">
    <property type="entry name" value="Winged helix-like DNA-binding domain superfamily/Winged helix DNA-binding domain"/>
    <property type="match status" value="1"/>
</dbReference>
<dbReference type="Proteomes" id="UP000242222">
    <property type="component" value="Unassembled WGS sequence"/>
</dbReference>
<dbReference type="OrthoDB" id="6636404at2"/>
<evidence type="ECO:0000256" key="1">
    <source>
        <dbReference type="ARBA" id="ARBA00023125"/>
    </source>
</evidence>
<dbReference type="GO" id="GO:0006355">
    <property type="term" value="P:regulation of DNA-templated transcription"/>
    <property type="evidence" value="ECO:0007669"/>
    <property type="project" value="InterPro"/>
</dbReference>
<accession>A0A1I5A1H6</accession>
<evidence type="ECO:0000259" key="2">
    <source>
        <dbReference type="SMART" id="SM00421"/>
    </source>
</evidence>
<evidence type="ECO:0000313" key="3">
    <source>
        <dbReference type="EMBL" id="SFN56332.1"/>
    </source>
</evidence>
<evidence type="ECO:0000313" key="4">
    <source>
        <dbReference type="Proteomes" id="UP000242222"/>
    </source>
</evidence>